<dbReference type="AlphaFoldDB" id="A0A813Y9E6"/>
<dbReference type="Proteomes" id="UP000663829">
    <property type="component" value="Unassembled WGS sequence"/>
</dbReference>
<evidence type="ECO:0000313" key="2">
    <source>
        <dbReference type="EMBL" id="CAF1033969.1"/>
    </source>
</evidence>
<evidence type="ECO:0000313" key="4">
    <source>
        <dbReference type="EMBL" id="CAF3802247.1"/>
    </source>
</evidence>
<gene>
    <name evidence="1" type="ORF">GPM918_LOCUS7609</name>
    <name evidence="2" type="ORF">OVA965_LOCUS16135</name>
    <name evidence="3" type="ORF">SRO942_LOCUS7609</name>
    <name evidence="4" type="ORF">TMI583_LOCUS16144</name>
</gene>
<evidence type="ECO:0000313" key="1">
    <source>
        <dbReference type="EMBL" id="CAF0880986.1"/>
    </source>
</evidence>
<comment type="caution">
    <text evidence="1">The sequence shown here is derived from an EMBL/GenBank/DDBJ whole genome shotgun (WGS) entry which is preliminary data.</text>
</comment>
<dbReference type="Proteomes" id="UP000682733">
    <property type="component" value="Unassembled WGS sequence"/>
</dbReference>
<reference evidence="1" key="1">
    <citation type="submission" date="2021-02" db="EMBL/GenBank/DDBJ databases">
        <authorList>
            <person name="Nowell W R."/>
        </authorList>
    </citation>
    <scope>NUCLEOTIDE SEQUENCE</scope>
</reference>
<accession>A0A813Y9E6</accession>
<keyword evidence="5" id="KW-1185">Reference proteome</keyword>
<protein>
    <submittedName>
        <fullName evidence="1">Uncharacterized protein</fullName>
    </submittedName>
</protein>
<evidence type="ECO:0000313" key="5">
    <source>
        <dbReference type="Proteomes" id="UP000663829"/>
    </source>
</evidence>
<dbReference type="EMBL" id="CAJOBA010007436">
    <property type="protein sequence ID" value="CAF3802247.1"/>
    <property type="molecule type" value="Genomic_DNA"/>
</dbReference>
<dbReference type="EMBL" id="CAJOBC010001254">
    <property type="protein sequence ID" value="CAF3667167.1"/>
    <property type="molecule type" value="Genomic_DNA"/>
</dbReference>
<dbReference type="Proteomes" id="UP000677228">
    <property type="component" value="Unassembled WGS sequence"/>
</dbReference>
<dbReference type="OrthoDB" id="9974238at2759"/>
<evidence type="ECO:0000313" key="3">
    <source>
        <dbReference type="EMBL" id="CAF3667167.1"/>
    </source>
</evidence>
<organism evidence="1 5">
    <name type="scientific">Didymodactylos carnosus</name>
    <dbReference type="NCBI Taxonomy" id="1234261"/>
    <lineage>
        <taxon>Eukaryota</taxon>
        <taxon>Metazoa</taxon>
        <taxon>Spiralia</taxon>
        <taxon>Gnathifera</taxon>
        <taxon>Rotifera</taxon>
        <taxon>Eurotatoria</taxon>
        <taxon>Bdelloidea</taxon>
        <taxon>Philodinida</taxon>
        <taxon>Philodinidae</taxon>
        <taxon>Didymodactylos</taxon>
    </lineage>
</organism>
<proteinExistence type="predicted"/>
<sequence length="324" mass="37726">MISIIMSIVQYLIIAIFLPKTVISLVLSSQTHSGIADLYPAYSLSYDIVKVKEWSNSSAFNYITTVHIADYDHHIFQYRPYPCQFYYTDEIQINPNETTDCVYNTTTLDYEYSLIVHLDSRHIETPIIRNIAIKCPFINCSLSLLSIKYIHIDWNNQIKLDHKTQCSFDNTTQWYKIIEQPYTVSEPILMKCKTSDSCKQSKTMLEDINNFELKYSSPLVLDQPYCSIEQSLNTVIASNFNETLRLINKIIRIMEKGFGKVDETEQEKLAKYVRNKLTHYNDEIINQPQTTTPHEIDTSKSTHETLYFLPYPVKPPYPVEPPLN</sequence>
<dbReference type="Proteomes" id="UP000681722">
    <property type="component" value="Unassembled WGS sequence"/>
</dbReference>
<dbReference type="EMBL" id="CAJNOK010007425">
    <property type="protein sequence ID" value="CAF1033969.1"/>
    <property type="molecule type" value="Genomic_DNA"/>
</dbReference>
<name>A0A813Y9E6_9BILA</name>
<dbReference type="EMBL" id="CAJNOQ010001254">
    <property type="protein sequence ID" value="CAF0880986.1"/>
    <property type="molecule type" value="Genomic_DNA"/>
</dbReference>